<dbReference type="InterPro" id="IPR055713">
    <property type="entry name" value="DUF7289"/>
</dbReference>
<organism evidence="2 3">
    <name type="scientific">Methanomicrobium antiquum</name>
    <dbReference type="NCBI Taxonomy" id="487686"/>
    <lineage>
        <taxon>Archaea</taxon>
        <taxon>Methanobacteriati</taxon>
        <taxon>Methanobacteriota</taxon>
        <taxon>Stenosarchaea group</taxon>
        <taxon>Methanomicrobia</taxon>
        <taxon>Methanomicrobiales</taxon>
        <taxon>Methanomicrobiaceae</taxon>
        <taxon>Methanomicrobium</taxon>
    </lineage>
</organism>
<feature type="transmembrane region" description="Helical" evidence="1">
    <location>
        <begin position="21"/>
        <end position="40"/>
    </location>
</feature>
<dbReference type="GeneID" id="79950480"/>
<dbReference type="EMBL" id="CP091092">
    <property type="protein sequence ID" value="WFN36229.1"/>
    <property type="molecule type" value="Genomic_DNA"/>
</dbReference>
<accession>A0AAF0FWE9</accession>
<dbReference type="Pfam" id="PF23960">
    <property type="entry name" value="DUF7289"/>
    <property type="match status" value="1"/>
</dbReference>
<evidence type="ECO:0000313" key="2">
    <source>
        <dbReference type="EMBL" id="WFN36229.1"/>
    </source>
</evidence>
<keyword evidence="1" id="KW-0472">Membrane</keyword>
<name>A0AAF0FWE9_9EURY</name>
<evidence type="ECO:0000256" key="1">
    <source>
        <dbReference type="SAM" id="Phobius"/>
    </source>
</evidence>
<protein>
    <submittedName>
        <fullName evidence="2">Uncharacterized protein</fullName>
    </submittedName>
</protein>
<keyword evidence="1" id="KW-1133">Transmembrane helix</keyword>
<dbReference type="RefSeq" id="WP_278099067.1">
    <property type="nucleotide sequence ID" value="NZ_CP091092.1"/>
</dbReference>
<reference evidence="2" key="1">
    <citation type="submission" date="2022-01" db="EMBL/GenBank/DDBJ databases">
        <title>Complete genome of Methanomicrobium antiquum DSM 21220.</title>
        <authorList>
            <person name="Chen S.-C."/>
            <person name="You Y.-T."/>
            <person name="Zhou Y.-Z."/>
            <person name="Lai M.-C."/>
        </authorList>
    </citation>
    <scope>NUCLEOTIDE SEQUENCE</scope>
    <source>
        <strain evidence="2">DSM 21220</strain>
    </source>
</reference>
<dbReference type="AlphaFoldDB" id="A0AAF0FWE9"/>
<dbReference type="KEGG" id="manq:L1994_08740"/>
<dbReference type="Proteomes" id="UP001218895">
    <property type="component" value="Chromosome"/>
</dbReference>
<keyword evidence="3" id="KW-1185">Reference proteome</keyword>
<sequence length="273" mass="30480">MKKYKSLSDNEESGVSEAIGFIIMFSIVLTGIAMVTLYAYPVLLQSQINSDERTMEQTMISLQNEMKLLTYSNVPYRDIAVRVAGGTLDAKDSTKSTDEFILSYPNAGLSATESKSLKPGEIRFTSKEGTAVYTIENGALLSREKFQPGSSMIARPRWYFDDSTQTLVILLTKISADKDYYLSNIGNIQMSMLNAPQTVDINYVALGHPTQDVTLTYTPDTDNDLSTAWKNYLTGDSFSGNRKFEKTATVNEYKFSGVSRIVIKEYTIKIEDL</sequence>
<evidence type="ECO:0000313" key="3">
    <source>
        <dbReference type="Proteomes" id="UP001218895"/>
    </source>
</evidence>
<proteinExistence type="predicted"/>
<gene>
    <name evidence="2" type="ORF">L1994_08740</name>
</gene>
<keyword evidence="1" id="KW-0812">Transmembrane</keyword>